<dbReference type="Pfam" id="PF22675">
    <property type="entry name" value="KH-I_KHDC4-BBP"/>
    <property type="match status" value="1"/>
</dbReference>
<gene>
    <name evidence="6" type="ORF">EB796_016297</name>
</gene>
<dbReference type="SUPFAM" id="SSF54791">
    <property type="entry name" value="Eukaryotic type KH-domain (KH-domain type I)"/>
    <property type="match status" value="1"/>
</dbReference>
<sequence length="409" mass="44281">MNLLTMGTESNKEKTGAEYLSQLLKDKKQIQAFPNVFLHLERILDEEINKVRVTLFNLKKKPLALPEEDGSTKVSLTEKLFVPIKEHPDFNFVGRILGPRGTTAQQLEEDTGCKIMVRGKGSMRDKKREEQLKGKPNWEHLSEELHVLVTVEDTQNRAEVKMQRAVDEIKKLLIPAPEGEDELKRRQLMELALINGTYRDTKSAATPSDQSSGVSPPSSLSPLTGPGHPAAMAAAVASQLQHRLMGQPLIPAAPAAAYQQQLSLAMQQQSPLLRVPPFGQLGAQLHVSPRLATPVSQAAQNPGAPLMGMPPPLVSSTDGSATTGTMLYNTAATSLPGFLGQNAADLSPFGLVNQAGLFEYQNPAVDPSAAGIMMFSPPPESYFGSPHPGAINKVRRTAAAVATHPYQRV</sequence>
<dbReference type="GO" id="GO:0048024">
    <property type="term" value="P:regulation of mRNA splicing, via spliceosome"/>
    <property type="evidence" value="ECO:0007669"/>
    <property type="project" value="TreeGrafter"/>
</dbReference>
<dbReference type="PANTHER" id="PTHR11208:SF125">
    <property type="entry name" value="KH DOMAIN-CONTAINING RNA-BINDING PROTEIN QKI"/>
    <property type="match status" value="1"/>
</dbReference>
<dbReference type="GO" id="GO:0005634">
    <property type="term" value="C:nucleus"/>
    <property type="evidence" value="ECO:0007669"/>
    <property type="project" value="TreeGrafter"/>
</dbReference>
<keyword evidence="2 3" id="KW-0694">RNA-binding</keyword>
<dbReference type="Pfam" id="PF16544">
    <property type="entry name" value="STAR_dimer"/>
    <property type="match status" value="1"/>
</dbReference>
<evidence type="ECO:0000256" key="3">
    <source>
        <dbReference type="PROSITE-ProRule" id="PRU00117"/>
    </source>
</evidence>
<evidence type="ECO:0000256" key="1">
    <source>
        <dbReference type="ARBA" id="ARBA00022473"/>
    </source>
</evidence>
<evidence type="ECO:0000256" key="2">
    <source>
        <dbReference type="ARBA" id="ARBA00022884"/>
    </source>
</evidence>
<dbReference type="InterPro" id="IPR055256">
    <property type="entry name" value="KH_1_KHDC4/BBP-like"/>
</dbReference>
<dbReference type="Proteomes" id="UP000593567">
    <property type="component" value="Unassembled WGS sequence"/>
</dbReference>
<keyword evidence="7" id="KW-1185">Reference proteome</keyword>
<accession>A0A7J7JIQ8</accession>
<dbReference type="InterPro" id="IPR036612">
    <property type="entry name" value="KH_dom_type_1_sf"/>
</dbReference>
<evidence type="ECO:0000313" key="6">
    <source>
        <dbReference type="EMBL" id="KAF6025406.1"/>
    </source>
</evidence>
<evidence type="ECO:0000256" key="4">
    <source>
        <dbReference type="SAM" id="MobiDB-lite"/>
    </source>
</evidence>
<keyword evidence="1" id="KW-0217">Developmental protein</keyword>
<dbReference type="AlphaFoldDB" id="A0A7J7JIQ8"/>
<evidence type="ECO:0000259" key="5">
    <source>
        <dbReference type="SMART" id="SM00322"/>
    </source>
</evidence>
<evidence type="ECO:0000313" key="7">
    <source>
        <dbReference type="Proteomes" id="UP000593567"/>
    </source>
</evidence>
<dbReference type="PROSITE" id="PS50084">
    <property type="entry name" value="KH_TYPE_1"/>
    <property type="match status" value="1"/>
</dbReference>
<dbReference type="PANTHER" id="PTHR11208">
    <property type="entry name" value="RNA-BINDING PROTEIN RELATED"/>
    <property type="match status" value="1"/>
</dbReference>
<dbReference type="OrthoDB" id="6777263at2759"/>
<dbReference type="InterPro" id="IPR004087">
    <property type="entry name" value="KH_dom"/>
</dbReference>
<dbReference type="SMART" id="SM00322">
    <property type="entry name" value="KH"/>
    <property type="match status" value="1"/>
</dbReference>
<proteinExistence type="predicted"/>
<protein>
    <submittedName>
        <fullName evidence="6">How</fullName>
    </submittedName>
</protein>
<dbReference type="Gene3D" id="1.20.5.4010">
    <property type="match status" value="1"/>
</dbReference>
<reference evidence="6" key="1">
    <citation type="submission" date="2020-06" db="EMBL/GenBank/DDBJ databases">
        <title>Draft genome of Bugula neritina, a colonial animal packing powerful symbionts and potential medicines.</title>
        <authorList>
            <person name="Rayko M."/>
        </authorList>
    </citation>
    <scope>NUCLEOTIDE SEQUENCE [LARGE SCALE GENOMIC DNA]</scope>
    <source>
        <strain evidence="6">Kwan_BN1</strain>
    </source>
</reference>
<organism evidence="6 7">
    <name type="scientific">Bugula neritina</name>
    <name type="common">Brown bryozoan</name>
    <name type="synonym">Sertularia neritina</name>
    <dbReference type="NCBI Taxonomy" id="10212"/>
    <lineage>
        <taxon>Eukaryota</taxon>
        <taxon>Metazoa</taxon>
        <taxon>Spiralia</taxon>
        <taxon>Lophotrochozoa</taxon>
        <taxon>Bryozoa</taxon>
        <taxon>Gymnolaemata</taxon>
        <taxon>Cheilostomatida</taxon>
        <taxon>Flustrina</taxon>
        <taxon>Buguloidea</taxon>
        <taxon>Bugulidae</taxon>
        <taxon>Bugula</taxon>
    </lineage>
</organism>
<dbReference type="GO" id="GO:0003729">
    <property type="term" value="F:mRNA binding"/>
    <property type="evidence" value="ECO:0007669"/>
    <property type="project" value="TreeGrafter"/>
</dbReference>
<dbReference type="EMBL" id="VXIV02002463">
    <property type="protein sequence ID" value="KAF6025406.1"/>
    <property type="molecule type" value="Genomic_DNA"/>
</dbReference>
<name>A0A7J7JIQ8_BUGNE</name>
<dbReference type="Gene3D" id="3.30.1370.10">
    <property type="entry name" value="K Homology domain, type 1"/>
    <property type="match status" value="1"/>
</dbReference>
<feature type="domain" description="K Homology" evidence="5">
    <location>
        <begin position="74"/>
        <end position="170"/>
    </location>
</feature>
<feature type="compositionally biased region" description="Low complexity" evidence="4">
    <location>
        <begin position="207"/>
        <end position="229"/>
    </location>
</feature>
<dbReference type="InterPro" id="IPR032377">
    <property type="entry name" value="STAR_dimer"/>
</dbReference>
<dbReference type="InterPro" id="IPR045071">
    <property type="entry name" value="BBP-like"/>
</dbReference>
<comment type="caution">
    <text evidence="6">The sequence shown here is derived from an EMBL/GenBank/DDBJ whole genome shotgun (WGS) entry which is preliminary data.</text>
</comment>
<dbReference type="FunFam" id="3.30.1370.10:FF:000028">
    <property type="entry name" value="protein quaking isoform X2"/>
    <property type="match status" value="1"/>
</dbReference>
<feature type="region of interest" description="Disordered" evidence="4">
    <location>
        <begin position="200"/>
        <end position="229"/>
    </location>
</feature>